<gene>
    <name evidence="1" type="ORF">GCM10025862_20750</name>
</gene>
<reference evidence="2" key="1">
    <citation type="journal article" date="2019" name="Int. J. Syst. Evol. Microbiol.">
        <title>The Global Catalogue of Microorganisms (GCM) 10K type strain sequencing project: providing services to taxonomists for standard genome sequencing and annotation.</title>
        <authorList>
            <consortium name="The Broad Institute Genomics Platform"/>
            <consortium name="The Broad Institute Genome Sequencing Center for Infectious Disease"/>
            <person name="Wu L."/>
            <person name="Ma J."/>
        </authorList>
    </citation>
    <scope>NUCLEOTIDE SEQUENCE [LARGE SCALE GENOMIC DNA]</scope>
    <source>
        <strain evidence="2">NBRC 105830</strain>
    </source>
</reference>
<name>A0ABQ6HQU8_9MICO</name>
<keyword evidence="2" id="KW-1185">Reference proteome</keyword>
<dbReference type="EMBL" id="BSUJ01000001">
    <property type="protein sequence ID" value="GMA20054.1"/>
    <property type="molecule type" value="Genomic_DNA"/>
</dbReference>
<proteinExistence type="predicted"/>
<comment type="caution">
    <text evidence="1">The sequence shown here is derived from an EMBL/GenBank/DDBJ whole genome shotgun (WGS) entry which is preliminary data.</text>
</comment>
<organism evidence="1 2">
    <name type="scientific">Arsenicicoccus piscis</name>
    <dbReference type="NCBI Taxonomy" id="673954"/>
    <lineage>
        <taxon>Bacteria</taxon>
        <taxon>Bacillati</taxon>
        <taxon>Actinomycetota</taxon>
        <taxon>Actinomycetes</taxon>
        <taxon>Micrococcales</taxon>
        <taxon>Intrasporangiaceae</taxon>
        <taxon>Arsenicicoccus</taxon>
    </lineage>
</organism>
<accession>A0ABQ6HQU8</accession>
<dbReference type="Proteomes" id="UP001157109">
    <property type="component" value="Unassembled WGS sequence"/>
</dbReference>
<sequence length="161" mass="17109">MQVFLTGYSWHDNTPAGSAISHPVVHRRAGGSGTYADPITVAVGHTRVGRGDVLDFAAGTRFYVPSLRRYLVVEDTCGDGPRPQDRPCHDLSTAPSGARAWLDVWLDGRSVPAATATACARRLTGLRPVIMRPRADYPVGPGRGILQGGTCVSGYPDQVPG</sequence>
<dbReference type="RefSeq" id="WP_241445060.1">
    <property type="nucleotide sequence ID" value="NZ_BSUJ01000001.1"/>
</dbReference>
<evidence type="ECO:0000313" key="2">
    <source>
        <dbReference type="Proteomes" id="UP001157109"/>
    </source>
</evidence>
<protein>
    <submittedName>
        <fullName evidence="1">Uncharacterized protein</fullName>
    </submittedName>
</protein>
<evidence type="ECO:0000313" key="1">
    <source>
        <dbReference type="EMBL" id="GMA20054.1"/>
    </source>
</evidence>